<proteinExistence type="predicted"/>
<protein>
    <recommendedName>
        <fullName evidence="1">Damage-control phosphatase ARMT1-like metal-binding domain-containing protein</fullName>
    </recommendedName>
</protein>
<dbReference type="Gene3D" id="3.40.50.10880">
    <property type="entry name" value="Uncharacterised protein PF01937, DUF89, domain 3"/>
    <property type="match status" value="1"/>
</dbReference>
<dbReference type="Pfam" id="PF01937">
    <property type="entry name" value="ARMT1-like_dom"/>
    <property type="match status" value="1"/>
</dbReference>
<dbReference type="EMBL" id="CP000575">
    <property type="protein sequence ID" value="ABN69388.1"/>
    <property type="molecule type" value="Genomic_DNA"/>
</dbReference>
<reference evidence="3" key="1">
    <citation type="journal article" date="2009" name="BMC Genomics">
        <title>The complete genome sequence of Staphylothermus marinus reveals differences in sulfur metabolism among heterotrophic Crenarchaeota.</title>
        <authorList>
            <person name="Anderson I.J."/>
            <person name="Dharmarajan L."/>
            <person name="Rodriguez J."/>
            <person name="Hooper S."/>
            <person name="Porat I."/>
            <person name="Ulrich L.E."/>
            <person name="Elkins J.G."/>
            <person name="Mavromatis K."/>
            <person name="Sun H."/>
            <person name="Land M."/>
            <person name="Lapidus A."/>
            <person name="Lucas S."/>
            <person name="Barry K."/>
            <person name="Huber H."/>
            <person name="Zhulin I.B."/>
            <person name="Whitman W.B."/>
            <person name="Mukhopadhyay B."/>
            <person name="Woese C."/>
            <person name="Bristow J."/>
            <person name="Kyrpides N."/>
        </authorList>
    </citation>
    <scope>NUCLEOTIDE SEQUENCE [LARGE SCALE GENOMIC DNA]</scope>
    <source>
        <strain evidence="3">ATCC 43588 / DSM 3639 / JCM 9404 / F1</strain>
    </source>
</reference>
<dbReference type="STRING" id="399550.Smar_0275"/>
<dbReference type="eggNOG" id="arCOG04410">
    <property type="taxonomic scope" value="Archaea"/>
</dbReference>
<sequence>MKPHTPCIQCIVSVRLREIINSVRNQERSIKLQIQLLKIAYEEFSKNNELTIIATNIFNRLIRLAPEIIEYYREIKRKAIDKAWENIGEYKSFLEKFMGYEKFRFATKISIAGNALDTGVAGYEPPNKISIDRILSTPLIIDHTREIYDYIRIGGKKILWLFDNAGESVLDTLLVEILQNYGNKVIGVAKEDPGFQNDLTISDTYYARLDKVFDEIISTGYNGSSIHLNKVSEQFKKYLKEADLIVAKGMAHYEYISSIELAKPIIHLLIPKCEPVAKTVGAIRGFYVAYLRKTGDHN</sequence>
<evidence type="ECO:0000313" key="3">
    <source>
        <dbReference type="Proteomes" id="UP000000254"/>
    </source>
</evidence>
<gene>
    <name evidence="2" type="ordered locus">Smar_0275</name>
</gene>
<dbReference type="InterPro" id="IPR014444">
    <property type="entry name" value="PH1575-like"/>
</dbReference>
<dbReference type="GeneID" id="4906681"/>
<dbReference type="Gene3D" id="1.10.285.20">
    <property type="entry name" value="Uncharacterised protein PF01937, DUF89, domain 2"/>
    <property type="match status" value="1"/>
</dbReference>
<reference evidence="2 3" key="2">
    <citation type="journal article" date="2009" name="Stand. Genomic Sci.">
        <title>Complete genome sequence of Staphylothermus marinus Stetter and Fiala 1986 type strain F1.</title>
        <authorList>
            <person name="Anderson I.J."/>
            <person name="Sun H."/>
            <person name="Lapidus A."/>
            <person name="Copeland A."/>
            <person name="Glavina Del Rio T."/>
            <person name="Tice H."/>
            <person name="Dalin E."/>
            <person name="Lucas S."/>
            <person name="Barry K."/>
            <person name="Land M."/>
            <person name="Richardson P."/>
            <person name="Huber H."/>
            <person name="Kyrpides N.C."/>
        </authorList>
    </citation>
    <scope>NUCLEOTIDE SEQUENCE [LARGE SCALE GENOMIC DNA]</scope>
    <source>
        <strain evidence="3">ATCC 43588 / DSM 3639 / JCM 9404 / F1</strain>
    </source>
</reference>
<keyword evidence="3" id="KW-1185">Reference proteome</keyword>
<dbReference type="Proteomes" id="UP000000254">
    <property type="component" value="Chromosome"/>
</dbReference>
<evidence type="ECO:0000259" key="1">
    <source>
        <dbReference type="Pfam" id="PF01937"/>
    </source>
</evidence>
<dbReference type="InterPro" id="IPR036075">
    <property type="entry name" value="ARMT-1-like_metal-bd_sf"/>
</dbReference>
<evidence type="ECO:0000313" key="2">
    <source>
        <dbReference type="EMBL" id="ABN69388.1"/>
    </source>
</evidence>
<dbReference type="AlphaFoldDB" id="A3DL78"/>
<dbReference type="OrthoDB" id="359165at2157"/>
<accession>A3DL78</accession>
<dbReference type="HOGENOM" id="CLU_071520_1_0_2"/>
<name>A3DL78_STAMF</name>
<organism evidence="2 3">
    <name type="scientific">Staphylothermus marinus (strain ATCC 43588 / DSM 3639 / JCM 9404 / F1)</name>
    <dbReference type="NCBI Taxonomy" id="399550"/>
    <lineage>
        <taxon>Archaea</taxon>
        <taxon>Thermoproteota</taxon>
        <taxon>Thermoprotei</taxon>
        <taxon>Desulfurococcales</taxon>
        <taxon>Desulfurococcaceae</taxon>
        <taxon>Staphylothermus</taxon>
    </lineage>
</organism>
<dbReference type="RefSeq" id="WP_011838579.1">
    <property type="nucleotide sequence ID" value="NC_009033.1"/>
</dbReference>
<dbReference type="SUPFAM" id="SSF111321">
    <property type="entry name" value="AF1104-like"/>
    <property type="match status" value="1"/>
</dbReference>
<dbReference type="KEGG" id="smr:Smar_0275"/>
<feature type="domain" description="Damage-control phosphatase ARMT1-like metal-binding" evidence="1">
    <location>
        <begin position="7"/>
        <end position="281"/>
    </location>
</feature>
<dbReference type="PIRSF" id="PIRSF006593">
    <property type="entry name" value="UCP006593"/>
    <property type="match status" value="1"/>
</dbReference>
<dbReference type="InterPro" id="IPR002791">
    <property type="entry name" value="ARMT1-like_metal-bd"/>
</dbReference>